<dbReference type="GeneID" id="23890346"/>
<name>J9VPV0_CRYN9</name>
<feature type="region of interest" description="Disordered" evidence="1">
    <location>
        <begin position="561"/>
        <end position="613"/>
    </location>
</feature>
<dbReference type="VEuPathDB" id="FungiDB:CNAG_07508"/>
<feature type="region of interest" description="Disordered" evidence="1">
    <location>
        <begin position="401"/>
        <end position="435"/>
    </location>
</feature>
<evidence type="ECO:0000256" key="2">
    <source>
        <dbReference type="SAM" id="Phobius"/>
    </source>
</evidence>
<dbReference type="Proteomes" id="UP000010091">
    <property type="component" value="Chromosome 3"/>
</dbReference>
<feature type="transmembrane region" description="Helical" evidence="2">
    <location>
        <begin position="148"/>
        <end position="172"/>
    </location>
</feature>
<keyword evidence="2" id="KW-0812">Transmembrane</keyword>
<keyword evidence="4" id="KW-1185">Reference proteome</keyword>
<accession>J9VPV0</accession>
<feature type="compositionally biased region" description="Polar residues" evidence="1">
    <location>
        <begin position="580"/>
        <end position="590"/>
    </location>
</feature>
<proteinExistence type="predicted"/>
<dbReference type="AlphaFoldDB" id="J9VPV0"/>
<evidence type="ECO:0000313" key="3">
    <source>
        <dbReference type="EMBL" id="AFR93735.2"/>
    </source>
</evidence>
<evidence type="ECO:0000256" key="1">
    <source>
        <dbReference type="SAM" id="MobiDB-lite"/>
    </source>
</evidence>
<feature type="transmembrane region" description="Helical" evidence="2">
    <location>
        <begin position="12"/>
        <end position="33"/>
    </location>
</feature>
<feature type="compositionally biased region" description="Polar residues" evidence="1">
    <location>
        <begin position="728"/>
        <end position="740"/>
    </location>
</feature>
<dbReference type="OrthoDB" id="2575563at2759"/>
<feature type="region of interest" description="Disordered" evidence="1">
    <location>
        <begin position="674"/>
        <end position="700"/>
    </location>
</feature>
<sequence>MRPPSLPWMGGNFLRLVAVVFLVWSLIAQFIAITNDLSAKLNVQPTNDTISDDSTESKSTTILVENEQLLTVSGVVRWPFTTSSTTSTSYLVVVATGTVITKSNGLTPQVGTALKDDNNLMKRTNESSQQRTEANYGLSGIPRQAGGICFAIISRLVVACTLVLLILGQLGWPEMFLYTWTPCLGPQSTPVWLGLAQAIVGIENLRVYSKSVVLISAWGLFLIGLLNIILGVTLLYLSRNLPKLPPPPLLFNLSQRLLFWTSLPPCYYQLSEQQVNEEKTEGENAEHPHLNAHEIRLDEEDEEKAVGTETHPWQRPQGPVAPIPLPDSGARPAYQDVARGGYPTFSGGGLTDAGRQVPSGILERAKDGRLTKFISENGEEVGKPGLPNAERYRQERMIAKKARMGHSRRQKGEEQSLDQNDFRDQLPPMNHSKRVPVPMMNCEKVQRDASARDKEVRESSKRLALSRSRSVQNLGLQVVDKVQKLLVAESSMQNDSLDPKRQSNLSSISGLSATENLGLQFPLPPDRQALGKSHTELNLLPRALELAEESTVALPLKRGIGPMRGLALPKSHRDKARAYKSNNRQNLKTNSKVDEEPPASAPPLSPAPSLSKTFLTPKVPQRKRAMTLNPHLNLQQPPRSSLAAVLRTNSARSAKSSRLARGVRFMDKMEEKSPTPIIEGTPITADSHNLGEEDSEDDSEVEEELEVTNFRLPLPTVGASKKEVARPESSTSPTIETDKASSSFDLEIDNEGSVVGTQRGYSNRLVGDNSHDRRRLNEKAGLPTRASRPKTVAILGGIYLDGRREINSHRDLQV</sequence>
<protein>
    <submittedName>
        <fullName evidence="3">Uncharacterized protein</fullName>
    </submittedName>
</protein>
<dbReference type="EMBL" id="CP003822">
    <property type="protein sequence ID" value="AFR93735.2"/>
    <property type="molecule type" value="Genomic_DNA"/>
</dbReference>
<reference evidence="3 4" key="1">
    <citation type="journal article" date="2014" name="PLoS Genet.">
        <title>Analysis of the genome and transcriptome of Cryptococcus neoformans var. grubii reveals complex RNA expression and microevolution leading to virulence attenuation.</title>
        <authorList>
            <person name="Janbon G."/>
            <person name="Ormerod K.L."/>
            <person name="Paulet D."/>
            <person name="Byrnes E.J.III."/>
            <person name="Yadav V."/>
            <person name="Chatterjee G."/>
            <person name="Mullapudi N."/>
            <person name="Hon C.C."/>
            <person name="Billmyre R.B."/>
            <person name="Brunel F."/>
            <person name="Bahn Y.S."/>
            <person name="Chen W."/>
            <person name="Chen Y."/>
            <person name="Chow E.W."/>
            <person name="Coppee J.Y."/>
            <person name="Floyd-Averette A."/>
            <person name="Gaillardin C."/>
            <person name="Gerik K.J."/>
            <person name="Goldberg J."/>
            <person name="Gonzalez-Hilarion S."/>
            <person name="Gujja S."/>
            <person name="Hamlin J.L."/>
            <person name="Hsueh Y.P."/>
            <person name="Ianiri G."/>
            <person name="Jones S."/>
            <person name="Kodira C.D."/>
            <person name="Kozubowski L."/>
            <person name="Lam W."/>
            <person name="Marra M."/>
            <person name="Mesner L.D."/>
            <person name="Mieczkowski P.A."/>
            <person name="Moyrand F."/>
            <person name="Nielsen K."/>
            <person name="Proux C."/>
            <person name="Rossignol T."/>
            <person name="Schein J.E."/>
            <person name="Sun S."/>
            <person name="Wollschlaeger C."/>
            <person name="Wood I.A."/>
            <person name="Zeng Q."/>
            <person name="Neuveglise C."/>
            <person name="Newlon C.S."/>
            <person name="Perfect J.R."/>
            <person name="Lodge J.K."/>
            <person name="Idnurm A."/>
            <person name="Stajich J.E."/>
            <person name="Kronstad J.W."/>
            <person name="Sanyal K."/>
            <person name="Heitman J."/>
            <person name="Fraser J.A."/>
            <person name="Cuomo C.A."/>
            <person name="Dietrich F.S."/>
        </authorList>
    </citation>
    <scope>NUCLEOTIDE SEQUENCE [LARGE SCALE GENOMIC DNA]</scope>
    <source>
        <strain evidence="4">H99 / ATCC 208821 / CBS 10515 / FGSC 9487</strain>
    </source>
</reference>
<gene>
    <name evidence="3" type="ORF">CNAG_07508</name>
</gene>
<dbReference type="HOGENOM" id="CLU_017963_0_0_1"/>
<dbReference type="RefSeq" id="XP_012047833.1">
    <property type="nucleotide sequence ID" value="XM_012192443.1"/>
</dbReference>
<evidence type="ECO:0000313" key="4">
    <source>
        <dbReference type="Proteomes" id="UP000010091"/>
    </source>
</evidence>
<feature type="transmembrane region" description="Helical" evidence="2">
    <location>
        <begin position="215"/>
        <end position="237"/>
    </location>
</feature>
<keyword evidence="2" id="KW-1133">Transmembrane helix</keyword>
<feature type="compositionally biased region" description="Basic and acidic residues" evidence="1">
    <location>
        <begin position="410"/>
        <end position="424"/>
    </location>
</feature>
<keyword evidence="2" id="KW-0472">Membrane</keyword>
<dbReference type="KEGG" id="cng:CNAG_07508"/>
<organism evidence="3 4">
    <name type="scientific">Cryptococcus neoformans (strain H99 / ATCC 208821 / CBS 10515 / FGSC 9487)</name>
    <name type="common">Cryptococcus neoformans var. grubii serotype A</name>
    <dbReference type="NCBI Taxonomy" id="235443"/>
    <lineage>
        <taxon>Eukaryota</taxon>
        <taxon>Fungi</taxon>
        <taxon>Dikarya</taxon>
        <taxon>Basidiomycota</taxon>
        <taxon>Agaricomycotina</taxon>
        <taxon>Tremellomycetes</taxon>
        <taxon>Tremellales</taxon>
        <taxon>Cryptococcaceae</taxon>
        <taxon>Cryptococcus</taxon>
        <taxon>Cryptococcus neoformans species complex</taxon>
    </lineage>
</organism>
<feature type="region of interest" description="Disordered" evidence="1">
    <location>
        <begin position="720"/>
        <end position="740"/>
    </location>
</feature>